<feature type="compositionally biased region" description="Polar residues" evidence="1">
    <location>
        <begin position="1"/>
        <end position="11"/>
    </location>
</feature>
<organism evidence="2 3">
    <name type="scientific">Rugosimonospora acidiphila</name>
    <dbReference type="NCBI Taxonomy" id="556531"/>
    <lineage>
        <taxon>Bacteria</taxon>
        <taxon>Bacillati</taxon>
        <taxon>Actinomycetota</taxon>
        <taxon>Actinomycetes</taxon>
        <taxon>Micromonosporales</taxon>
        <taxon>Micromonosporaceae</taxon>
        <taxon>Rugosimonospora</taxon>
    </lineage>
</organism>
<proteinExistence type="predicted"/>
<feature type="compositionally biased region" description="Low complexity" evidence="1">
    <location>
        <begin position="13"/>
        <end position="29"/>
    </location>
</feature>
<comment type="caution">
    <text evidence="2">The sequence shown here is derived from an EMBL/GenBank/DDBJ whole genome shotgun (WGS) entry which is preliminary data.</text>
</comment>
<keyword evidence="3" id="KW-1185">Reference proteome</keyword>
<evidence type="ECO:0000256" key="1">
    <source>
        <dbReference type="SAM" id="MobiDB-lite"/>
    </source>
</evidence>
<reference evidence="3" key="1">
    <citation type="journal article" date="2019" name="Int. J. Syst. Evol. Microbiol.">
        <title>The Global Catalogue of Microorganisms (GCM) 10K type strain sequencing project: providing services to taxonomists for standard genome sequencing and annotation.</title>
        <authorList>
            <consortium name="The Broad Institute Genomics Platform"/>
            <consortium name="The Broad Institute Genome Sequencing Center for Infectious Disease"/>
            <person name="Wu L."/>
            <person name="Ma J."/>
        </authorList>
    </citation>
    <scope>NUCLEOTIDE SEQUENCE [LARGE SCALE GENOMIC DNA]</scope>
    <source>
        <strain evidence="3">JCM 18304</strain>
    </source>
</reference>
<feature type="compositionally biased region" description="Basic and acidic residues" evidence="1">
    <location>
        <begin position="32"/>
        <end position="41"/>
    </location>
</feature>
<dbReference type="EMBL" id="BAABJQ010000013">
    <property type="protein sequence ID" value="GAA5190011.1"/>
    <property type="molecule type" value="Genomic_DNA"/>
</dbReference>
<name>A0ABP9S279_9ACTN</name>
<accession>A0ABP9S279</accession>
<sequence length="109" mass="11536">MAEASTPQVRTLGSAAGAGAGRASTSTGSERGTFEARRTFEARWNLRGAAEPPDNTDITDLLCHARPAPAGERRRSPRDPSVADISARLRIRPIHCGLIRGPAGIDFVS</sequence>
<evidence type="ECO:0000313" key="2">
    <source>
        <dbReference type="EMBL" id="GAA5190011.1"/>
    </source>
</evidence>
<gene>
    <name evidence="2" type="ORF">GCM10023322_44140</name>
</gene>
<feature type="region of interest" description="Disordered" evidence="1">
    <location>
        <begin position="1"/>
        <end position="81"/>
    </location>
</feature>
<dbReference type="Proteomes" id="UP001501570">
    <property type="component" value="Unassembled WGS sequence"/>
</dbReference>
<protein>
    <submittedName>
        <fullName evidence="2">Uncharacterized protein</fullName>
    </submittedName>
</protein>
<evidence type="ECO:0000313" key="3">
    <source>
        <dbReference type="Proteomes" id="UP001501570"/>
    </source>
</evidence>